<comment type="caution">
    <text evidence="2">The sequence shown here is derived from an EMBL/GenBank/DDBJ whole genome shotgun (WGS) entry which is preliminary data.</text>
</comment>
<dbReference type="AlphaFoldDB" id="A0A6G4WW23"/>
<reference evidence="2 3" key="1">
    <citation type="submission" date="2020-02" db="EMBL/GenBank/DDBJ databases">
        <title>Whole-genome analyses of novel actinobacteria.</title>
        <authorList>
            <person name="Sahin N."/>
            <person name="Tatar D."/>
        </authorList>
    </citation>
    <scope>NUCLEOTIDE SEQUENCE [LARGE SCALE GENOMIC DNA]</scope>
    <source>
        <strain evidence="2 3">SB3404</strain>
    </source>
</reference>
<dbReference type="EMBL" id="JAAKZZ010000093">
    <property type="protein sequence ID" value="NGO69052.1"/>
    <property type="molecule type" value="Genomic_DNA"/>
</dbReference>
<proteinExistence type="predicted"/>
<accession>A0A6G4WW23</accession>
<feature type="domain" description="DUF6879" evidence="1">
    <location>
        <begin position="6"/>
        <end position="167"/>
    </location>
</feature>
<dbReference type="Proteomes" id="UP000477722">
    <property type="component" value="Unassembled WGS sequence"/>
</dbReference>
<dbReference type="Pfam" id="PF21806">
    <property type="entry name" value="DUF6879"/>
    <property type="match status" value="1"/>
</dbReference>
<evidence type="ECO:0000313" key="3">
    <source>
        <dbReference type="Proteomes" id="UP000477722"/>
    </source>
</evidence>
<protein>
    <recommendedName>
        <fullName evidence="1">DUF6879 domain-containing protein</fullName>
    </recommendedName>
</protein>
<evidence type="ECO:0000259" key="1">
    <source>
        <dbReference type="Pfam" id="PF21806"/>
    </source>
</evidence>
<organism evidence="2 3">
    <name type="scientific">Streptomyces boncukensis</name>
    <dbReference type="NCBI Taxonomy" id="2711219"/>
    <lineage>
        <taxon>Bacteria</taxon>
        <taxon>Bacillati</taxon>
        <taxon>Actinomycetota</taxon>
        <taxon>Actinomycetes</taxon>
        <taxon>Kitasatosporales</taxon>
        <taxon>Streptomycetaceae</taxon>
        <taxon>Streptomyces</taxon>
    </lineage>
</organism>
<gene>
    <name evidence="2" type="ORF">G5C65_11930</name>
</gene>
<keyword evidence="3" id="KW-1185">Reference proteome</keyword>
<dbReference type="InterPro" id="IPR049244">
    <property type="entry name" value="DUF6879"/>
</dbReference>
<name>A0A6G4WW23_9ACTN</name>
<dbReference type="RefSeq" id="WP_165298748.1">
    <property type="nucleotide sequence ID" value="NZ_JAAKZZ010000093.1"/>
</dbReference>
<evidence type="ECO:0000313" key="2">
    <source>
        <dbReference type="EMBL" id="NGO69052.1"/>
    </source>
</evidence>
<sequence length="169" mass="19640">MRLDGDDWRRFFDAYERDAWRLETLPAYGVASESEEFARFLETGRLDIPPHDTWLTRVRAFRDTGRTIGRVHVLTQPLTDYLRYEMAVYAFTSQAGEDIRILDLTHQENPGLPRQDFWLFDDSKVVLMHYDAVGTQTSRKLYEGDPAPYVAARKLAVSASVPFEEYVRA</sequence>